<dbReference type="AlphaFoldDB" id="A0ABD0NW63"/>
<evidence type="ECO:0000256" key="3">
    <source>
        <dbReference type="ARBA" id="ARBA00022448"/>
    </source>
</evidence>
<keyword evidence="11" id="KW-1185">Reference proteome</keyword>
<keyword evidence="5" id="KW-0677">Repeat</keyword>
<evidence type="ECO:0000313" key="10">
    <source>
        <dbReference type="EMBL" id="KAL0165750.1"/>
    </source>
</evidence>
<evidence type="ECO:0000256" key="8">
    <source>
        <dbReference type="PROSITE-ProRule" id="PRU00282"/>
    </source>
</evidence>
<evidence type="ECO:0000256" key="5">
    <source>
        <dbReference type="ARBA" id="ARBA00022737"/>
    </source>
</evidence>
<dbReference type="Proteomes" id="UP001529510">
    <property type="component" value="Unassembled WGS sequence"/>
</dbReference>
<comment type="caution">
    <text evidence="10">The sequence shown here is derived from an EMBL/GenBank/DDBJ whole genome shotgun (WGS) entry which is preliminary data.</text>
</comment>
<protein>
    <submittedName>
        <fullName evidence="10">Uncharacterized protein</fullName>
    </submittedName>
</protein>
<dbReference type="Pfam" id="PF00153">
    <property type="entry name" value="Mito_carr"/>
    <property type="match status" value="1"/>
</dbReference>
<keyword evidence="6" id="KW-1133">Transmembrane helix</keyword>
<dbReference type="SUPFAM" id="SSF103506">
    <property type="entry name" value="Mitochondrial carrier"/>
    <property type="match status" value="1"/>
</dbReference>
<evidence type="ECO:0000313" key="11">
    <source>
        <dbReference type="Proteomes" id="UP001529510"/>
    </source>
</evidence>
<dbReference type="Gene3D" id="1.50.40.10">
    <property type="entry name" value="Mitochondrial carrier domain"/>
    <property type="match status" value="1"/>
</dbReference>
<evidence type="ECO:0000256" key="7">
    <source>
        <dbReference type="ARBA" id="ARBA00023136"/>
    </source>
</evidence>
<reference evidence="10 11" key="1">
    <citation type="submission" date="2024-05" db="EMBL/GenBank/DDBJ databases">
        <title>Genome sequencing and assembly of Indian major carp, Cirrhinus mrigala (Hamilton, 1822).</title>
        <authorList>
            <person name="Mohindra V."/>
            <person name="Chowdhury L.M."/>
            <person name="Lal K."/>
            <person name="Jena J.K."/>
        </authorList>
    </citation>
    <scope>NUCLEOTIDE SEQUENCE [LARGE SCALE GENOMIC DNA]</scope>
    <source>
        <strain evidence="10">CM1030</strain>
        <tissue evidence="10">Blood</tissue>
    </source>
</reference>
<dbReference type="GO" id="GO:0016020">
    <property type="term" value="C:membrane"/>
    <property type="evidence" value="ECO:0007669"/>
    <property type="project" value="UniProtKB-SubCell"/>
</dbReference>
<accession>A0ABD0NW63</accession>
<keyword evidence="4 8" id="KW-0812">Transmembrane</keyword>
<evidence type="ECO:0000256" key="2">
    <source>
        <dbReference type="ARBA" id="ARBA00006375"/>
    </source>
</evidence>
<keyword evidence="3 9" id="KW-0813">Transport</keyword>
<dbReference type="PANTHER" id="PTHR45683">
    <property type="entry name" value="MITOCHONDRIAL NICOTINAMIDE ADENINE DINUCLEOTIDE TRANSPORTER 1-RELATED-RELATED"/>
    <property type="match status" value="1"/>
</dbReference>
<evidence type="ECO:0000256" key="1">
    <source>
        <dbReference type="ARBA" id="ARBA00004141"/>
    </source>
</evidence>
<gene>
    <name evidence="10" type="ORF">M9458_037594</name>
</gene>
<dbReference type="PROSITE" id="PS50920">
    <property type="entry name" value="SOLCAR"/>
    <property type="match status" value="1"/>
</dbReference>
<sequence length="55" mass="6398">MFPGILTLCLTNPVWVTKTRLVLQYNADPSRKQYKGMMDALVKIYRHEGIPGLYR</sequence>
<dbReference type="EMBL" id="JAMKFB020000019">
    <property type="protein sequence ID" value="KAL0165750.1"/>
    <property type="molecule type" value="Genomic_DNA"/>
</dbReference>
<keyword evidence="7 8" id="KW-0472">Membrane</keyword>
<proteinExistence type="inferred from homology"/>
<name>A0ABD0NW63_CIRMR</name>
<dbReference type="InterPro" id="IPR018108">
    <property type="entry name" value="MCP_transmembrane"/>
</dbReference>
<comment type="similarity">
    <text evidence="2 9">Belongs to the mitochondrial carrier (TC 2.A.29) family.</text>
</comment>
<evidence type="ECO:0000256" key="4">
    <source>
        <dbReference type="ARBA" id="ARBA00022692"/>
    </source>
</evidence>
<feature type="repeat" description="Solcar" evidence="8">
    <location>
        <begin position="1"/>
        <end position="55"/>
    </location>
</feature>
<dbReference type="InterPro" id="IPR044712">
    <property type="entry name" value="SLC25A32-like"/>
</dbReference>
<evidence type="ECO:0000256" key="9">
    <source>
        <dbReference type="RuleBase" id="RU000488"/>
    </source>
</evidence>
<evidence type="ECO:0000256" key="6">
    <source>
        <dbReference type="ARBA" id="ARBA00022989"/>
    </source>
</evidence>
<dbReference type="InterPro" id="IPR023395">
    <property type="entry name" value="MCP_dom_sf"/>
</dbReference>
<feature type="non-terminal residue" evidence="10">
    <location>
        <position position="55"/>
    </location>
</feature>
<organism evidence="10 11">
    <name type="scientific">Cirrhinus mrigala</name>
    <name type="common">Mrigala</name>
    <dbReference type="NCBI Taxonomy" id="683832"/>
    <lineage>
        <taxon>Eukaryota</taxon>
        <taxon>Metazoa</taxon>
        <taxon>Chordata</taxon>
        <taxon>Craniata</taxon>
        <taxon>Vertebrata</taxon>
        <taxon>Euteleostomi</taxon>
        <taxon>Actinopterygii</taxon>
        <taxon>Neopterygii</taxon>
        <taxon>Teleostei</taxon>
        <taxon>Ostariophysi</taxon>
        <taxon>Cypriniformes</taxon>
        <taxon>Cyprinidae</taxon>
        <taxon>Labeoninae</taxon>
        <taxon>Labeonini</taxon>
        <taxon>Cirrhinus</taxon>
    </lineage>
</organism>
<comment type="subcellular location">
    <subcellularLocation>
        <location evidence="1">Membrane</location>
        <topology evidence="1">Multi-pass membrane protein</topology>
    </subcellularLocation>
</comment>